<sequence length="552" mass="62328">MVQQRTAIYVFLKVVDDFGVRGLRITRHTMMLRFLPSLFQKGFLSCFRHENSGCRTLIAHARGIPFLAPFITLSTPTCLLDRPNLRIIPVRNGTIFTSLPGDVIWEGVTGPKGSTKKRARGKRRVTRPKIDLNRGQRLGGNREGYLWPGLNAPLYRQSTLQKVQKGDVNQDYLKKLEELRNKSAVKKKRVKLPPLLRGWTGASMGGQSLGPSDSGPPGFDTRVLELKAVSTMTATVGRYRRFSGLVVAGNGRGVCGVGKARSVTLRGALKRAKNRAFLNLTSFNLKENRTLWHLGHVREWHTTIYATPKPEGYGLVCHRAIKTLCGLIGIKDMHAKVEGNTKNYLSIVRGFMRLLNEQESYEDVSNRLGMHVVEFSKDFDCVPRVLASPRTGVTRDCVSYTGLKTDPLLRTRPPPKPPKVGNNYRIDLPALHAFWEAQEREHGIRSPLLITNPRYRSPKPKPDPEFDPIDHLVDEEDEAEEQVQRLLERGERDLDAIITLKGLVPNIKKNPLPTYLSSAGVLKRAAERHRYRNQETARRERLAYASLDEKQN</sequence>
<proteinExistence type="inferred from homology"/>
<accession>A0ABR4Q9E8</accession>
<evidence type="ECO:0000313" key="12">
    <source>
        <dbReference type="Proteomes" id="UP001651158"/>
    </source>
</evidence>
<dbReference type="Gene3D" id="3.30.230.10">
    <property type="match status" value="1"/>
</dbReference>
<dbReference type="InterPro" id="IPR020568">
    <property type="entry name" value="Ribosomal_Su5_D2-typ_SF"/>
</dbReference>
<dbReference type="PROSITE" id="PS50881">
    <property type="entry name" value="S5_DSRBD"/>
    <property type="match status" value="1"/>
</dbReference>
<organism evidence="11 12">
    <name type="scientific">Taenia crassiceps</name>
    <dbReference type="NCBI Taxonomy" id="6207"/>
    <lineage>
        <taxon>Eukaryota</taxon>
        <taxon>Metazoa</taxon>
        <taxon>Spiralia</taxon>
        <taxon>Lophotrochozoa</taxon>
        <taxon>Platyhelminthes</taxon>
        <taxon>Cestoda</taxon>
        <taxon>Eucestoda</taxon>
        <taxon>Cyclophyllidea</taxon>
        <taxon>Taeniidae</taxon>
        <taxon>Taenia</taxon>
    </lineage>
</organism>
<dbReference type="Proteomes" id="UP001651158">
    <property type="component" value="Unassembled WGS sequence"/>
</dbReference>
<evidence type="ECO:0000256" key="9">
    <source>
        <dbReference type="RuleBase" id="RU003823"/>
    </source>
</evidence>
<reference evidence="11 12" key="1">
    <citation type="journal article" date="2022" name="Front. Cell. Infect. Microbiol.">
        <title>The Genomes of Two Strains of Taenia crassiceps the Animal Model for the Study of Human Cysticercosis.</title>
        <authorList>
            <person name="Bobes R.J."/>
            <person name="Estrada K."/>
            <person name="Rios-Valencia D.G."/>
            <person name="Calderon-Gallegos A."/>
            <person name="de la Torre P."/>
            <person name="Carrero J.C."/>
            <person name="Sanchez-Flores A."/>
            <person name="Laclette J.P."/>
        </authorList>
    </citation>
    <scope>NUCLEOTIDE SEQUENCE [LARGE SCALE GENOMIC DNA]</scope>
    <source>
        <strain evidence="11">WFUcys</strain>
    </source>
</reference>
<evidence type="ECO:0000256" key="2">
    <source>
        <dbReference type="ARBA" id="ARBA00008945"/>
    </source>
</evidence>
<dbReference type="EMBL" id="JAKROA010000006">
    <property type="protein sequence ID" value="KAL5106274.1"/>
    <property type="molecule type" value="Genomic_DNA"/>
</dbReference>
<dbReference type="Pfam" id="PF00333">
    <property type="entry name" value="Ribosomal_S5"/>
    <property type="match status" value="1"/>
</dbReference>
<dbReference type="InterPro" id="IPR013810">
    <property type="entry name" value="Ribosomal_uS5_N"/>
</dbReference>
<dbReference type="InterPro" id="IPR014721">
    <property type="entry name" value="Ribsml_uS5_D2-typ_fold_subgr"/>
</dbReference>
<dbReference type="Gene3D" id="3.30.160.20">
    <property type="match status" value="1"/>
</dbReference>
<dbReference type="Pfam" id="PF03719">
    <property type="entry name" value="Ribosomal_S5_C"/>
    <property type="match status" value="1"/>
</dbReference>
<keyword evidence="5 8" id="KW-0687">Ribonucleoprotein</keyword>
<evidence type="ECO:0000256" key="7">
    <source>
        <dbReference type="ARBA" id="ARBA00041606"/>
    </source>
</evidence>
<dbReference type="Pfam" id="PF21251">
    <property type="entry name" value="Ribosomal_uS5m_N"/>
    <property type="match status" value="1"/>
</dbReference>
<evidence type="ECO:0000259" key="10">
    <source>
        <dbReference type="PROSITE" id="PS50881"/>
    </source>
</evidence>
<evidence type="ECO:0000256" key="1">
    <source>
        <dbReference type="ARBA" id="ARBA00004173"/>
    </source>
</evidence>
<dbReference type="InterPro" id="IPR048584">
    <property type="entry name" value="Ribosomal_uS5m_N"/>
</dbReference>
<comment type="caution">
    <text evidence="11">The sequence shown here is derived from an EMBL/GenBank/DDBJ whole genome shotgun (WGS) entry which is preliminary data.</text>
</comment>
<feature type="domain" description="S5 DRBM" evidence="10">
    <location>
        <begin position="219"/>
        <end position="283"/>
    </location>
</feature>
<evidence type="ECO:0000256" key="5">
    <source>
        <dbReference type="ARBA" id="ARBA00023274"/>
    </source>
</evidence>
<dbReference type="SUPFAM" id="SSF54768">
    <property type="entry name" value="dsRNA-binding domain-like"/>
    <property type="match status" value="1"/>
</dbReference>
<comment type="subcellular location">
    <subcellularLocation>
        <location evidence="1">Mitochondrion</location>
    </subcellularLocation>
</comment>
<keyword evidence="4" id="KW-0496">Mitochondrion</keyword>
<keyword evidence="3 8" id="KW-0689">Ribosomal protein</keyword>
<evidence type="ECO:0000256" key="8">
    <source>
        <dbReference type="PROSITE-ProRule" id="PRU00268"/>
    </source>
</evidence>
<dbReference type="SUPFAM" id="SSF54211">
    <property type="entry name" value="Ribosomal protein S5 domain 2-like"/>
    <property type="match status" value="1"/>
</dbReference>
<dbReference type="PANTHER" id="PTHR48277:SF1">
    <property type="entry name" value="MITOCHONDRIAL RIBOSOMAL PROTEIN S5"/>
    <property type="match status" value="1"/>
</dbReference>
<dbReference type="GO" id="GO:0005840">
    <property type="term" value="C:ribosome"/>
    <property type="evidence" value="ECO:0007669"/>
    <property type="project" value="UniProtKB-KW"/>
</dbReference>
<evidence type="ECO:0000256" key="6">
    <source>
        <dbReference type="ARBA" id="ARBA00039335"/>
    </source>
</evidence>
<evidence type="ECO:0000256" key="4">
    <source>
        <dbReference type="ARBA" id="ARBA00023128"/>
    </source>
</evidence>
<dbReference type="PANTHER" id="PTHR48277">
    <property type="entry name" value="MITOCHONDRIAL RIBOSOMAL PROTEIN S5"/>
    <property type="match status" value="1"/>
</dbReference>
<evidence type="ECO:0000256" key="3">
    <source>
        <dbReference type="ARBA" id="ARBA00022980"/>
    </source>
</evidence>
<name>A0ABR4Q9E8_9CEST</name>
<dbReference type="InterPro" id="IPR005324">
    <property type="entry name" value="Ribosomal_uS5_C"/>
</dbReference>
<dbReference type="InterPro" id="IPR000851">
    <property type="entry name" value="Ribosomal_uS5"/>
</dbReference>
<keyword evidence="12" id="KW-1185">Reference proteome</keyword>
<evidence type="ECO:0000313" key="11">
    <source>
        <dbReference type="EMBL" id="KAL5106274.1"/>
    </source>
</evidence>
<protein>
    <recommendedName>
        <fullName evidence="6">Small ribosomal subunit protein uS5m</fullName>
    </recommendedName>
    <alternativeName>
        <fullName evidence="7">28S ribosomal protein S5, mitochondrial</fullName>
    </alternativeName>
</protein>
<comment type="similarity">
    <text evidence="2 9">Belongs to the universal ribosomal protein uS5 family.</text>
</comment>
<gene>
    <name evidence="11" type="ORF">TcWFU_006164</name>
</gene>